<dbReference type="Pfam" id="PF02625">
    <property type="entry name" value="XdhC_CoxI"/>
    <property type="match status" value="1"/>
</dbReference>
<evidence type="ECO:0000313" key="3">
    <source>
        <dbReference type="Proteomes" id="UP000474967"/>
    </source>
</evidence>
<dbReference type="PANTHER" id="PTHR30388">
    <property type="entry name" value="ALDEHYDE OXIDOREDUCTASE MOLYBDENUM COFACTOR ASSEMBLY PROTEIN"/>
    <property type="match status" value="1"/>
</dbReference>
<dbReference type="SMART" id="SM00746">
    <property type="entry name" value="TRASH"/>
    <property type="match status" value="1"/>
</dbReference>
<protein>
    <submittedName>
        <fullName evidence="2">YHS domain-containing protein</fullName>
    </submittedName>
</protein>
<dbReference type="InterPro" id="IPR011017">
    <property type="entry name" value="TRASH_dom"/>
</dbReference>
<dbReference type="InterPro" id="IPR009078">
    <property type="entry name" value="Ferritin-like_SF"/>
</dbReference>
<comment type="caution">
    <text evidence="2">The sequence shown here is derived from an EMBL/GenBank/DDBJ whole genome shotgun (WGS) entry which is preliminary data.</text>
</comment>
<dbReference type="InterPro" id="IPR003777">
    <property type="entry name" value="XdhC_CoxI"/>
</dbReference>
<feature type="domain" description="TRASH" evidence="1">
    <location>
        <begin position="253"/>
        <end position="291"/>
    </location>
</feature>
<dbReference type="EMBL" id="JAAGWY010000002">
    <property type="protein sequence ID" value="NEN05958.1"/>
    <property type="molecule type" value="Genomic_DNA"/>
</dbReference>
<dbReference type="Gene3D" id="3.40.50.720">
    <property type="entry name" value="NAD(P)-binding Rossmann-like Domain"/>
    <property type="match status" value="1"/>
</dbReference>
<dbReference type="SUPFAM" id="SSF47240">
    <property type="entry name" value="Ferritin-like"/>
    <property type="match status" value="1"/>
</dbReference>
<dbReference type="InterPro" id="IPR007029">
    <property type="entry name" value="YHS_dom"/>
</dbReference>
<evidence type="ECO:0000259" key="1">
    <source>
        <dbReference type="SMART" id="SM00746"/>
    </source>
</evidence>
<evidence type="ECO:0000313" key="2">
    <source>
        <dbReference type="EMBL" id="NEN05958.1"/>
    </source>
</evidence>
<accession>A0A6L9XYA4</accession>
<proteinExistence type="predicted"/>
<organism evidence="2 3">
    <name type="scientific">Leifsonia tongyongensis</name>
    <dbReference type="NCBI Taxonomy" id="1268043"/>
    <lineage>
        <taxon>Bacteria</taxon>
        <taxon>Bacillati</taxon>
        <taxon>Actinomycetota</taxon>
        <taxon>Actinomycetes</taxon>
        <taxon>Micrococcales</taxon>
        <taxon>Microbacteriaceae</taxon>
        <taxon>Leifsonia</taxon>
    </lineage>
</organism>
<dbReference type="Gene3D" id="1.10.620.20">
    <property type="entry name" value="Ribonucleotide Reductase, subunit A"/>
    <property type="match status" value="1"/>
</dbReference>
<keyword evidence="3" id="KW-1185">Reference proteome</keyword>
<dbReference type="InterPro" id="IPR052698">
    <property type="entry name" value="MoCofactor_Util/Proc"/>
</dbReference>
<name>A0A6L9XYA4_9MICO</name>
<dbReference type="PANTHER" id="PTHR30388:SF4">
    <property type="entry name" value="MOLYBDENUM COFACTOR INSERTION CHAPERONE PAOD"/>
    <property type="match status" value="1"/>
</dbReference>
<sequence>MNSMKDAQATLAAELASRREPFVRATVVRAQHPTSARAGDVALVRSTGEIHGFVGGNCVEASVREYSLRALITQEPVLLRVVPGEPSRVNEEGAVEVSNPCLSGGAIEVFLQPEVPAPTVLVVGSTPVAHALAALGGQLGFEMVLTDGAAMAPGATDAAVIVASHGKEEEPALERALRAGVPYVALVASDIRGAAVLASLDVDDEKRGRVFTPAGIEIGAVTPAEIALSILAQLVAERSREAEPEAPILTATDPVCGMEVVAVETSLHADVDGTRFYFCSEGCHSAFLADPQRYVGAD</sequence>
<dbReference type="InterPro" id="IPR027051">
    <property type="entry name" value="XdhC_Rossmann_dom"/>
</dbReference>
<dbReference type="Proteomes" id="UP000474967">
    <property type="component" value="Unassembled WGS sequence"/>
</dbReference>
<dbReference type="RefSeq" id="WP_163289391.1">
    <property type="nucleotide sequence ID" value="NZ_JAAGWY010000002.1"/>
</dbReference>
<reference evidence="2 3" key="1">
    <citation type="journal article" date="2014" name="J. Microbiol.">
        <title>Diaminobutyricibacter tongyongensis gen. nov., sp. nov. and Homoserinibacter gongjuensis gen. nov., sp. nov. belong to the family Microbacteriaceae.</title>
        <authorList>
            <person name="Kim S.J."/>
            <person name="Ahn J.H."/>
            <person name="Weon H.Y."/>
            <person name="Hamada M."/>
            <person name="Suzuki K."/>
            <person name="Kwon S.W."/>
        </authorList>
    </citation>
    <scope>NUCLEOTIDE SEQUENCE [LARGE SCALE GENOMIC DNA]</scope>
    <source>
        <strain evidence="2 3">NBRC 108724</strain>
    </source>
</reference>
<dbReference type="InterPro" id="IPR012348">
    <property type="entry name" value="RNR-like"/>
</dbReference>
<dbReference type="Pfam" id="PF04945">
    <property type="entry name" value="YHS"/>
    <property type="match status" value="1"/>
</dbReference>
<dbReference type="AlphaFoldDB" id="A0A6L9XYA4"/>
<gene>
    <name evidence="2" type="ORF">G3T36_08730</name>
</gene>
<dbReference type="GO" id="GO:0016491">
    <property type="term" value="F:oxidoreductase activity"/>
    <property type="evidence" value="ECO:0007669"/>
    <property type="project" value="InterPro"/>
</dbReference>
<dbReference type="Pfam" id="PF13478">
    <property type="entry name" value="XdhC_C"/>
    <property type="match status" value="1"/>
</dbReference>